<organism evidence="3 4">
    <name type="scientific">Paenibacillus athensensis</name>
    <dbReference type="NCBI Taxonomy" id="1967502"/>
    <lineage>
        <taxon>Bacteria</taxon>
        <taxon>Bacillati</taxon>
        <taxon>Bacillota</taxon>
        <taxon>Bacilli</taxon>
        <taxon>Bacillales</taxon>
        <taxon>Paenibacillaceae</taxon>
        <taxon>Paenibacillus</taxon>
    </lineage>
</organism>
<dbReference type="PANTHER" id="PTHR45947">
    <property type="entry name" value="SULFOQUINOVOSYL TRANSFERASE SQD2"/>
    <property type="match status" value="1"/>
</dbReference>
<dbReference type="AlphaFoldDB" id="A0A4Y8PY71"/>
<keyword evidence="4" id="KW-1185">Reference proteome</keyword>
<feature type="domain" description="Glycosyl transferase family 1" evidence="1">
    <location>
        <begin position="188"/>
        <end position="361"/>
    </location>
</feature>
<evidence type="ECO:0000259" key="1">
    <source>
        <dbReference type="Pfam" id="PF00534"/>
    </source>
</evidence>
<dbReference type="SUPFAM" id="SSF53756">
    <property type="entry name" value="UDP-Glycosyltransferase/glycogen phosphorylase"/>
    <property type="match status" value="1"/>
</dbReference>
<protein>
    <submittedName>
        <fullName evidence="3">Glycosyl transferase family 1</fullName>
    </submittedName>
</protein>
<dbReference type="Pfam" id="PF00534">
    <property type="entry name" value="Glycos_transf_1"/>
    <property type="match status" value="1"/>
</dbReference>
<dbReference type="PANTHER" id="PTHR45947:SF3">
    <property type="entry name" value="SULFOQUINOVOSYL TRANSFERASE SQD2"/>
    <property type="match status" value="1"/>
</dbReference>
<feature type="domain" description="Glycosyltransferase subfamily 4-like N-terminal" evidence="2">
    <location>
        <begin position="25"/>
        <end position="172"/>
    </location>
</feature>
<dbReference type="CDD" id="cd03801">
    <property type="entry name" value="GT4_PimA-like"/>
    <property type="match status" value="1"/>
</dbReference>
<accession>A0A4Y8PY71</accession>
<dbReference type="Pfam" id="PF13439">
    <property type="entry name" value="Glyco_transf_4"/>
    <property type="match status" value="1"/>
</dbReference>
<evidence type="ECO:0000259" key="2">
    <source>
        <dbReference type="Pfam" id="PF13439"/>
    </source>
</evidence>
<dbReference type="Gene3D" id="3.40.50.2000">
    <property type="entry name" value="Glycogen Phosphorylase B"/>
    <property type="match status" value="2"/>
</dbReference>
<gene>
    <name evidence="3" type="ORF">B5M42_16535</name>
</gene>
<evidence type="ECO:0000313" key="3">
    <source>
        <dbReference type="EMBL" id="TFE85799.1"/>
    </source>
</evidence>
<dbReference type="GO" id="GO:0016757">
    <property type="term" value="F:glycosyltransferase activity"/>
    <property type="evidence" value="ECO:0007669"/>
    <property type="project" value="InterPro"/>
</dbReference>
<dbReference type="InterPro" id="IPR001296">
    <property type="entry name" value="Glyco_trans_1"/>
</dbReference>
<sequence length="390" mass="43043">MNRKPCVAIVTPGAFPVPSGKSSSVEQVVEKLAERLAPRVATVVFGRATSFQRAAETRAGVSYRRVPYGNPRAYIARVSAKLAALRPTVIQVENRPRFAAYLRKRHPRAEITLSMHSTYYISRPHIGRKELAACLRCVDRVIVNSRFLQGWLARRVPGCAHKIVAQHLGVDANGFISRWTPEGQALREAKLRELGIGEDRRIVLYVGRLIPRKGVHLLLEAMPAIAEQHPQALLIVVGGAFYGSKRESGYVRKLHRTGNALRQHVRFVPYVPHQEVASWYRLADVAVVPSVKEEAFGLVNIEAMASGVPVVAARSGGIEEIIAHGTTGYMTTSGCPVTELAAYIVRLLADAELQRAMGEQAVRRVQSLFTWERLAAERAALYGVPDMPPL</sequence>
<dbReference type="InterPro" id="IPR050194">
    <property type="entry name" value="Glycosyltransferase_grp1"/>
</dbReference>
<dbReference type="EMBL" id="MYFO01000023">
    <property type="protein sequence ID" value="TFE85799.1"/>
    <property type="molecule type" value="Genomic_DNA"/>
</dbReference>
<dbReference type="OrthoDB" id="139410at2"/>
<dbReference type="InterPro" id="IPR028098">
    <property type="entry name" value="Glyco_trans_4-like_N"/>
</dbReference>
<name>A0A4Y8PY71_9BACL</name>
<comment type="caution">
    <text evidence="3">The sequence shown here is derived from an EMBL/GenBank/DDBJ whole genome shotgun (WGS) entry which is preliminary data.</text>
</comment>
<keyword evidence="3" id="KW-0808">Transferase</keyword>
<dbReference type="RefSeq" id="WP_134754770.1">
    <property type="nucleotide sequence ID" value="NZ_MYFO02000002.1"/>
</dbReference>
<reference evidence="3 4" key="1">
    <citation type="submission" date="2017-03" db="EMBL/GenBank/DDBJ databases">
        <title>Isolation of Levoglucosan Utilizing Bacteria.</title>
        <authorList>
            <person name="Arya A.S."/>
        </authorList>
    </citation>
    <scope>NUCLEOTIDE SEQUENCE [LARGE SCALE GENOMIC DNA]</scope>
    <source>
        <strain evidence="3 4">MEC069</strain>
    </source>
</reference>
<proteinExistence type="predicted"/>
<evidence type="ECO:0000313" key="4">
    <source>
        <dbReference type="Proteomes" id="UP000298246"/>
    </source>
</evidence>
<dbReference type="Proteomes" id="UP000298246">
    <property type="component" value="Unassembled WGS sequence"/>
</dbReference>